<dbReference type="GO" id="GO:0017108">
    <property type="term" value="F:5'-flap endonuclease activity"/>
    <property type="evidence" value="ECO:0007669"/>
    <property type="project" value="UniProtKB-UniRule"/>
</dbReference>
<evidence type="ECO:0000256" key="6">
    <source>
        <dbReference type="ARBA" id="ARBA00022763"/>
    </source>
</evidence>
<keyword evidence="2 15" id="KW-0235">DNA replication</keyword>
<dbReference type="SUPFAM" id="SSF47807">
    <property type="entry name" value="5' to 3' exonuclease, C-terminal subdomain"/>
    <property type="match status" value="1"/>
</dbReference>
<dbReference type="Gene3D" id="1.10.150.20">
    <property type="entry name" value="5' to 3' exonuclease, C-terminal subdomain"/>
    <property type="match status" value="1"/>
</dbReference>
<keyword evidence="19" id="KW-1185">Reference proteome</keyword>
<keyword evidence="10 15" id="KW-0496">Mitochondrion</keyword>
<keyword evidence="5 15" id="KW-0255">Endonuclease</keyword>
<evidence type="ECO:0000256" key="2">
    <source>
        <dbReference type="ARBA" id="ARBA00022705"/>
    </source>
</evidence>
<dbReference type="AlphaFoldDB" id="A0AAV8PR77"/>
<dbReference type="Gene3D" id="3.40.50.1010">
    <property type="entry name" value="5'-nuclease"/>
    <property type="match status" value="1"/>
</dbReference>
<keyword evidence="1 15" id="KW-0597">Phosphoprotein</keyword>
<dbReference type="PROSITE" id="PS00842">
    <property type="entry name" value="XPG_2"/>
    <property type="match status" value="1"/>
</dbReference>
<dbReference type="SMART" id="SM00279">
    <property type="entry name" value="HhH2"/>
    <property type="match status" value="1"/>
</dbReference>
<dbReference type="InterPro" id="IPR029060">
    <property type="entry name" value="PIN-like_dom_sf"/>
</dbReference>
<keyword evidence="12 15" id="KW-0539">Nucleus</keyword>
<keyword evidence="11 15" id="KW-0234">DNA repair</keyword>
<dbReference type="InterPro" id="IPR036279">
    <property type="entry name" value="5-3_exonuclease_C_sf"/>
</dbReference>
<dbReference type="CDD" id="cd09867">
    <property type="entry name" value="PIN_FEN1"/>
    <property type="match status" value="1"/>
</dbReference>
<evidence type="ECO:0000313" key="18">
    <source>
        <dbReference type="EMBL" id="KAJ8498805.1"/>
    </source>
</evidence>
<dbReference type="InterPro" id="IPR006085">
    <property type="entry name" value="XPG_DNA_repair_N"/>
</dbReference>
<dbReference type="EMBL" id="JAQQAF010000003">
    <property type="protein sequence ID" value="KAJ8498805.1"/>
    <property type="molecule type" value="Genomic_DNA"/>
</dbReference>
<dbReference type="HAMAP" id="MF_00614">
    <property type="entry name" value="Fen"/>
    <property type="match status" value="1"/>
</dbReference>
<dbReference type="EC" id="3.1.-.-" evidence="15"/>
<comment type="caution">
    <text evidence="18">The sequence shown here is derived from an EMBL/GenBank/DDBJ whole genome shotgun (WGS) entry which is preliminary data.</text>
</comment>
<comment type="function">
    <text evidence="14">Structure-specific nuclease with 5'-flap endonuclease and 5'-3' exonuclease activities involved in DNA replication and repair. During DNA replication, cleaves the 5'-overhanging flap structure that is generated by displacement synthesis when DNA polymerase encounters the 5'-end of a downstream Okazaki fragment. It enters the flap from the 5'-end and then tracks to cleave the flap base, leaving a nick for ligation. Also involved in the long patch base excision repair (LP-BER) pathway, by cleaving within the apurinic/apyrimidinic (AP) site-terminated flap. Acts as a genome stabilization factor that prevents flaps from equilibrating into structures that lead to duplications and deletions. Also possesses 5'-3' exonuclease activity on nicked or gapped double-stranded DNA, and exhibits RNase H activity. Also involved in replication and repair of rDNA and in repairing mitochondrial DNA. May be required for cell proliferation.</text>
</comment>
<dbReference type="GO" id="GO:0005654">
    <property type="term" value="C:nucleoplasm"/>
    <property type="evidence" value="ECO:0007669"/>
    <property type="project" value="UniProtKB-SubCell"/>
</dbReference>
<evidence type="ECO:0000256" key="13">
    <source>
        <dbReference type="ARBA" id="ARBA00034726"/>
    </source>
</evidence>
<comment type="subcellular location">
    <subcellularLocation>
        <location evidence="15">Nucleus</location>
        <location evidence="15">Nucleolus</location>
    </subcellularLocation>
    <subcellularLocation>
        <location evidence="15">Nucleus</location>
        <location evidence="15">Nucleoplasm</location>
    </subcellularLocation>
    <subcellularLocation>
        <location evidence="15">Mitochondrion</location>
    </subcellularLocation>
    <text evidence="15">Resides mostly in the nucleoli and relocalizes to the nucleoplasm upon DNA damage.</text>
</comment>
<reference evidence="18 19" key="1">
    <citation type="submission" date="2022-12" db="EMBL/GenBank/DDBJ databases">
        <title>Chromosome-scale assembly of the Ensete ventricosum genome.</title>
        <authorList>
            <person name="Dussert Y."/>
            <person name="Stocks J."/>
            <person name="Wendawek A."/>
            <person name="Woldeyes F."/>
            <person name="Nichols R.A."/>
            <person name="Borrell J.S."/>
        </authorList>
    </citation>
    <scope>NUCLEOTIDE SEQUENCE [LARGE SCALE GENOMIC DNA]</scope>
    <source>
        <strain evidence="19">cv. Maze</strain>
        <tissue evidence="18">Seeds</tissue>
    </source>
</reference>
<dbReference type="Pfam" id="PF00752">
    <property type="entry name" value="XPG_N"/>
    <property type="match status" value="1"/>
</dbReference>
<proteinExistence type="inferred from homology"/>
<comment type="similarity">
    <text evidence="13 15">Belongs to the XPG/RAD2 endonuclease family. FEN1 subfamily.</text>
</comment>
<feature type="domain" description="XPG N-terminal" evidence="17">
    <location>
        <begin position="1"/>
        <end position="108"/>
    </location>
</feature>
<keyword evidence="4 15" id="KW-0479">Metal-binding</keyword>
<keyword evidence="3 15" id="KW-0540">Nuclease</keyword>
<dbReference type="Proteomes" id="UP001222027">
    <property type="component" value="Unassembled WGS sequence"/>
</dbReference>
<dbReference type="SMART" id="SM00484">
    <property type="entry name" value="XPGI"/>
    <property type="match status" value="1"/>
</dbReference>
<gene>
    <name evidence="18" type="ORF">OPV22_009357</name>
</gene>
<dbReference type="GO" id="GO:0008409">
    <property type="term" value="F:5'-3' exonuclease activity"/>
    <property type="evidence" value="ECO:0007669"/>
    <property type="project" value="UniProtKB-UniRule"/>
</dbReference>
<name>A0AAV8PR77_ENSVE</name>
<dbReference type="GO" id="GO:0000287">
    <property type="term" value="F:magnesium ion binding"/>
    <property type="evidence" value="ECO:0007669"/>
    <property type="project" value="UniProtKB-UniRule"/>
</dbReference>
<dbReference type="PRINTS" id="PR00853">
    <property type="entry name" value="XPGRADSUPER"/>
</dbReference>
<evidence type="ECO:0000259" key="17">
    <source>
        <dbReference type="SMART" id="SM00485"/>
    </source>
</evidence>
<keyword evidence="6 15" id="KW-0227">DNA damage</keyword>
<accession>A0AAV8PR77</accession>
<feature type="domain" description="XPG-I" evidence="16">
    <location>
        <begin position="147"/>
        <end position="219"/>
    </location>
</feature>
<keyword evidence="9 15" id="KW-0460">Magnesium</keyword>
<dbReference type="GO" id="GO:0043137">
    <property type="term" value="P:DNA replication, removal of RNA primer"/>
    <property type="evidence" value="ECO:0007669"/>
    <property type="project" value="UniProtKB-UniRule"/>
</dbReference>
<evidence type="ECO:0000256" key="10">
    <source>
        <dbReference type="ARBA" id="ARBA00023128"/>
    </source>
</evidence>
<evidence type="ECO:0000313" key="19">
    <source>
        <dbReference type="Proteomes" id="UP001222027"/>
    </source>
</evidence>
<dbReference type="GO" id="GO:0005739">
    <property type="term" value="C:mitochondrion"/>
    <property type="evidence" value="ECO:0007669"/>
    <property type="project" value="UniProtKB-SubCell"/>
</dbReference>
<dbReference type="InterPro" id="IPR023426">
    <property type="entry name" value="Flap_endonuc"/>
</dbReference>
<dbReference type="PANTHER" id="PTHR11081:SF9">
    <property type="entry name" value="FLAP ENDONUCLEASE 1"/>
    <property type="match status" value="1"/>
</dbReference>
<evidence type="ECO:0000256" key="3">
    <source>
        <dbReference type="ARBA" id="ARBA00022722"/>
    </source>
</evidence>
<dbReference type="InterPro" id="IPR006084">
    <property type="entry name" value="XPG/Rad2"/>
</dbReference>
<comment type="cofactor">
    <cofactor evidence="15">
        <name>Mg(2+)</name>
        <dbReference type="ChEBI" id="CHEBI:18420"/>
    </cofactor>
    <text evidence="15">Binds 2 magnesium ions per subunit. They probably participate in the reaction catalyzed by the enzyme. May bind an additional third magnesium ion after substrate binding.</text>
</comment>
<evidence type="ECO:0000256" key="14">
    <source>
        <dbReference type="ARBA" id="ARBA00056033"/>
    </source>
</evidence>
<dbReference type="InterPro" id="IPR019974">
    <property type="entry name" value="XPG_CS"/>
</dbReference>
<dbReference type="SUPFAM" id="SSF88723">
    <property type="entry name" value="PIN domain-like"/>
    <property type="match status" value="1"/>
</dbReference>
<evidence type="ECO:0000256" key="12">
    <source>
        <dbReference type="ARBA" id="ARBA00023242"/>
    </source>
</evidence>
<dbReference type="Pfam" id="PF00867">
    <property type="entry name" value="XPG_I"/>
    <property type="match status" value="1"/>
</dbReference>
<dbReference type="FunFam" id="3.40.50.1010:FF:000015">
    <property type="entry name" value="Flap endonuclease 1"/>
    <property type="match status" value="1"/>
</dbReference>
<organism evidence="18 19">
    <name type="scientific">Ensete ventricosum</name>
    <name type="common">Abyssinian banana</name>
    <name type="synonym">Musa ensete</name>
    <dbReference type="NCBI Taxonomy" id="4639"/>
    <lineage>
        <taxon>Eukaryota</taxon>
        <taxon>Viridiplantae</taxon>
        <taxon>Streptophyta</taxon>
        <taxon>Embryophyta</taxon>
        <taxon>Tracheophyta</taxon>
        <taxon>Spermatophyta</taxon>
        <taxon>Magnoliopsida</taxon>
        <taxon>Liliopsida</taxon>
        <taxon>Zingiberales</taxon>
        <taxon>Musaceae</taxon>
        <taxon>Ensete</taxon>
    </lineage>
</organism>
<evidence type="ECO:0000259" key="16">
    <source>
        <dbReference type="SMART" id="SM00484"/>
    </source>
</evidence>
<evidence type="ECO:0000256" key="9">
    <source>
        <dbReference type="ARBA" id="ARBA00022842"/>
    </source>
</evidence>
<evidence type="ECO:0000256" key="4">
    <source>
        <dbReference type="ARBA" id="ARBA00022723"/>
    </source>
</evidence>
<dbReference type="FunFam" id="1.10.150.20:FF:000009">
    <property type="entry name" value="Flap endonuclease 1"/>
    <property type="match status" value="1"/>
</dbReference>
<sequence>MGIKGLTKLLSDHAPNAIKEQRFENYSGRKIAIDASMSIYQFLVVVGRNGMETLTNEAGEVTSHLQGMFNRTIRLLEAGIMPVYVFDGQPPELKRKVLAERYLKREDAIRDLTVAIEVGDKEGTEKFSKRTVKVTKRHNEDCKRLLRLMGIPVIEAPCEAEAQCTAICKSNKVYAVASEDMDSLTFGAPRFVRHLMDPSSRKIPVMEFEVSKILEELKLSMDQFIDLCILSGCDYCNSIKGIGGQTALKLIRQHGCMENILQNVNKERYHVPEDWPYEKVRQLFREPNVSSEIPELRWTAPYEEGLLNFLVNENSFNNKRVAKAIEKIKVAEIKFSQGGLESLFKEGVNASAPSKRKETRCMLHFPRPTCESRMFRLQTVIVSVSKVGSLKPLIPVLQQRCCEAMSHRQDSNYNTAALPTEIADGILASEAVKGDVESTPWQDDRKHPDLPEGIFHCTVIWATWN</sequence>
<dbReference type="GO" id="GO:0006284">
    <property type="term" value="P:base-excision repair"/>
    <property type="evidence" value="ECO:0007669"/>
    <property type="project" value="UniProtKB-UniRule"/>
</dbReference>
<dbReference type="InterPro" id="IPR006086">
    <property type="entry name" value="XPG-I_dom"/>
</dbReference>
<evidence type="ECO:0000256" key="8">
    <source>
        <dbReference type="ARBA" id="ARBA00022839"/>
    </source>
</evidence>
<dbReference type="PANTHER" id="PTHR11081">
    <property type="entry name" value="FLAP ENDONUCLEASE FAMILY MEMBER"/>
    <property type="match status" value="1"/>
</dbReference>
<evidence type="ECO:0000256" key="11">
    <source>
        <dbReference type="ARBA" id="ARBA00023204"/>
    </source>
</evidence>
<dbReference type="InterPro" id="IPR008918">
    <property type="entry name" value="HhH2"/>
</dbReference>
<dbReference type="CDD" id="cd09907">
    <property type="entry name" value="H3TH_FEN1-Euk"/>
    <property type="match status" value="1"/>
</dbReference>
<dbReference type="GO" id="GO:0003677">
    <property type="term" value="F:DNA binding"/>
    <property type="evidence" value="ECO:0007669"/>
    <property type="project" value="UniProtKB-UniRule"/>
</dbReference>
<keyword evidence="8 15" id="KW-0269">Exonuclease</keyword>
<dbReference type="SMART" id="SM00485">
    <property type="entry name" value="XPGN"/>
    <property type="match status" value="1"/>
</dbReference>
<protein>
    <recommendedName>
        <fullName evidence="15">Flap endonuclease 1</fullName>
        <shortName evidence="15">FEN-1</shortName>
        <ecNumber evidence="15">3.1.-.-</ecNumber>
    </recommendedName>
    <alternativeName>
        <fullName evidence="15">Flap structure-specific endonuclease 1</fullName>
    </alternativeName>
</protein>
<evidence type="ECO:0000256" key="15">
    <source>
        <dbReference type="HAMAP-Rule" id="MF_03140"/>
    </source>
</evidence>
<evidence type="ECO:0000256" key="7">
    <source>
        <dbReference type="ARBA" id="ARBA00022801"/>
    </source>
</evidence>
<keyword evidence="7 15" id="KW-0378">Hydrolase</keyword>
<evidence type="ECO:0000256" key="1">
    <source>
        <dbReference type="ARBA" id="ARBA00022553"/>
    </source>
</evidence>
<dbReference type="GO" id="GO:0005730">
    <property type="term" value="C:nucleolus"/>
    <property type="evidence" value="ECO:0007669"/>
    <property type="project" value="UniProtKB-SubCell"/>
</dbReference>
<evidence type="ECO:0000256" key="5">
    <source>
        <dbReference type="ARBA" id="ARBA00022759"/>
    </source>
</evidence>